<comment type="similarity">
    <text evidence="2 11">Belongs to the KAR5 family.</text>
</comment>
<keyword evidence="3 11" id="KW-0415">Karyogamy</keyword>
<evidence type="ECO:0000256" key="12">
    <source>
        <dbReference type="SAM" id="SignalP"/>
    </source>
</evidence>
<evidence type="ECO:0000313" key="13">
    <source>
        <dbReference type="EMBL" id="KAE8356438.1"/>
    </source>
</evidence>
<evidence type="ECO:0000256" key="3">
    <source>
        <dbReference type="ARBA" id="ARBA00022459"/>
    </source>
</evidence>
<dbReference type="AlphaFoldDB" id="A0A5N6ZGC1"/>
<evidence type="ECO:0000256" key="2">
    <source>
        <dbReference type="ARBA" id="ARBA00010473"/>
    </source>
</evidence>
<accession>A0A5N6ZGC1</accession>
<name>A0A5N6ZGC1_9EURO</name>
<evidence type="ECO:0000256" key="10">
    <source>
        <dbReference type="ARBA" id="ARBA00023242"/>
    </source>
</evidence>
<dbReference type="OrthoDB" id="5311848at2759"/>
<evidence type="ECO:0000313" key="14">
    <source>
        <dbReference type="Proteomes" id="UP000327118"/>
    </source>
</evidence>
<keyword evidence="8 11" id="KW-0472">Membrane</keyword>
<protein>
    <recommendedName>
        <fullName evidence="15">Nuclear fusion protein KAR5</fullName>
    </recommendedName>
</protein>
<dbReference type="PANTHER" id="PTHR28012:SF1">
    <property type="entry name" value="NUCLEAR FUSION PROTEIN KAR5"/>
    <property type="match status" value="1"/>
</dbReference>
<sequence length="531" mass="59145">MALSSAKRMAALPLFTASVTHSLFLCFLLFTTLCGAESPTSDLLVHKNSSSEDVDLVSFLQSKSSQHDIVFMEAVQLLESMRSSPSCNRMAASELVTSCQSIGGKAYSIDPETYMILEHTRSLYAARLAICELNGAGTSIPPACLPVTIQPPQKKRIFGLSPKNKFPTNGMNSISSQLLEPCLKSLESRPQWWTSYSNSRQNAFIICQAARIEIEKEEILNLHRSVVESSKKLDQGLQEALRTAAAESSQHRAFVHEVEIMNARVVHDIEETRSYFKAVLENVFYDIETRAASVVSTVVSVLGGVQAGATALDKNIQNVSAEVNKLQYTFRGFLDEMLSRSEQVTLAHQQNAVTHNELALSLRFKLESLLQDDITKLFHNVEAFDTSLEWLSGRFRLLSEQELSISERLRDFETSLKEFQLKAESLQKVQLQQSEAVEVQSRLQERLQNSIRISQVLLDKVSTTTANLQVMIDETAARYKGIPNLGPFLGAYSSWAVFSLLLSLIVSHNVKVALLILTIIGVFCLMTTRIL</sequence>
<dbReference type="GO" id="GO:0005789">
    <property type="term" value="C:endoplasmic reticulum membrane"/>
    <property type="evidence" value="ECO:0007669"/>
    <property type="project" value="UniProtKB-SubCell"/>
</dbReference>
<feature type="chain" id="PRO_5024913610" description="Nuclear fusion protein KAR5" evidence="12">
    <location>
        <begin position="37"/>
        <end position="531"/>
    </location>
</feature>
<evidence type="ECO:0000256" key="9">
    <source>
        <dbReference type="ARBA" id="ARBA00023180"/>
    </source>
</evidence>
<dbReference type="EMBL" id="ML739038">
    <property type="protein sequence ID" value="KAE8356438.1"/>
    <property type="molecule type" value="Genomic_DNA"/>
</dbReference>
<evidence type="ECO:0000256" key="8">
    <source>
        <dbReference type="ARBA" id="ARBA00023136"/>
    </source>
</evidence>
<evidence type="ECO:0000256" key="7">
    <source>
        <dbReference type="ARBA" id="ARBA00022989"/>
    </source>
</evidence>
<evidence type="ECO:0008006" key="15">
    <source>
        <dbReference type="Google" id="ProtNLM"/>
    </source>
</evidence>
<evidence type="ECO:0000256" key="5">
    <source>
        <dbReference type="ARBA" id="ARBA00022729"/>
    </source>
</evidence>
<feature type="transmembrane region" description="Helical" evidence="11">
    <location>
        <begin position="512"/>
        <end position="530"/>
    </location>
</feature>
<evidence type="ECO:0000256" key="1">
    <source>
        <dbReference type="ARBA" id="ARBA00003389"/>
    </source>
</evidence>
<keyword evidence="5 11" id="KW-0732">Signal</keyword>
<dbReference type="GO" id="GO:0048288">
    <property type="term" value="P:nuclear membrane fusion involved in karyogamy"/>
    <property type="evidence" value="ECO:0007669"/>
    <property type="project" value="UniProtKB-UniRule"/>
</dbReference>
<dbReference type="GO" id="GO:0000742">
    <property type="term" value="P:karyogamy involved in conjugation with cellular fusion"/>
    <property type="evidence" value="ECO:0007669"/>
    <property type="project" value="UniProtKB-UniRule"/>
</dbReference>
<dbReference type="InterPro" id="IPR007292">
    <property type="entry name" value="Nuclear_fusion_Kar5"/>
</dbReference>
<organism evidence="13 14">
    <name type="scientific">Aspergillus coremiiformis</name>
    <dbReference type="NCBI Taxonomy" id="138285"/>
    <lineage>
        <taxon>Eukaryota</taxon>
        <taxon>Fungi</taxon>
        <taxon>Dikarya</taxon>
        <taxon>Ascomycota</taxon>
        <taxon>Pezizomycotina</taxon>
        <taxon>Eurotiomycetes</taxon>
        <taxon>Eurotiomycetidae</taxon>
        <taxon>Eurotiales</taxon>
        <taxon>Aspergillaceae</taxon>
        <taxon>Aspergillus</taxon>
        <taxon>Aspergillus subgen. Circumdati</taxon>
    </lineage>
</organism>
<dbReference type="GO" id="GO:0031965">
    <property type="term" value="C:nuclear membrane"/>
    <property type="evidence" value="ECO:0007669"/>
    <property type="project" value="UniProtKB-SubCell"/>
</dbReference>
<comment type="function">
    <text evidence="1 11">Required for nuclear membrane fusion during karyogamy.</text>
</comment>
<keyword evidence="6 11" id="KW-0256">Endoplasmic reticulum</keyword>
<comment type="subcellular location">
    <subcellularLocation>
        <location evidence="11">Endoplasmic reticulum membrane</location>
    </subcellularLocation>
    <subcellularLocation>
        <location evidence="11">Nucleus membrane</location>
    </subcellularLocation>
</comment>
<keyword evidence="7 11" id="KW-1133">Transmembrane helix</keyword>
<proteinExistence type="inferred from homology"/>
<gene>
    <name evidence="13" type="ORF">BDV28DRAFT_126990</name>
</gene>
<dbReference type="Pfam" id="PF04163">
    <property type="entry name" value="Tht1"/>
    <property type="match status" value="1"/>
</dbReference>
<keyword evidence="10 11" id="KW-0539">Nucleus</keyword>
<feature type="signal peptide" evidence="12">
    <location>
        <begin position="1"/>
        <end position="36"/>
    </location>
</feature>
<keyword evidence="4 11" id="KW-0812">Transmembrane</keyword>
<keyword evidence="9" id="KW-0325">Glycoprotein</keyword>
<dbReference type="PANTHER" id="PTHR28012">
    <property type="entry name" value="NUCLEAR FUSION PROTEIN KAR5"/>
    <property type="match status" value="1"/>
</dbReference>
<feature type="transmembrane region" description="Helical" evidence="11">
    <location>
        <begin position="485"/>
        <end position="505"/>
    </location>
</feature>
<dbReference type="Proteomes" id="UP000327118">
    <property type="component" value="Unassembled WGS sequence"/>
</dbReference>
<evidence type="ECO:0000256" key="11">
    <source>
        <dbReference type="RuleBase" id="RU368082"/>
    </source>
</evidence>
<reference evidence="14" key="1">
    <citation type="submission" date="2019-04" db="EMBL/GenBank/DDBJ databases">
        <title>Friends and foes A comparative genomics studyof 23 Aspergillus species from section Flavi.</title>
        <authorList>
            <consortium name="DOE Joint Genome Institute"/>
            <person name="Kjaerbolling I."/>
            <person name="Vesth T."/>
            <person name="Frisvad J.C."/>
            <person name="Nybo J.L."/>
            <person name="Theobald S."/>
            <person name="Kildgaard S."/>
            <person name="Isbrandt T."/>
            <person name="Kuo A."/>
            <person name="Sato A."/>
            <person name="Lyhne E.K."/>
            <person name="Kogle M.E."/>
            <person name="Wiebenga A."/>
            <person name="Kun R.S."/>
            <person name="Lubbers R.J."/>
            <person name="Makela M.R."/>
            <person name="Barry K."/>
            <person name="Chovatia M."/>
            <person name="Clum A."/>
            <person name="Daum C."/>
            <person name="Haridas S."/>
            <person name="He G."/>
            <person name="LaButti K."/>
            <person name="Lipzen A."/>
            <person name="Mondo S."/>
            <person name="Riley R."/>
            <person name="Salamov A."/>
            <person name="Simmons B.A."/>
            <person name="Magnuson J.K."/>
            <person name="Henrissat B."/>
            <person name="Mortensen U.H."/>
            <person name="Larsen T.O."/>
            <person name="Devries R.P."/>
            <person name="Grigoriev I.V."/>
            <person name="Machida M."/>
            <person name="Baker S.E."/>
            <person name="Andersen M.R."/>
        </authorList>
    </citation>
    <scope>NUCLEOTIDE SEQUENCE [LARGE SCALE GENOMIC DNA]</scope>
    <source>
        <strain evidence="14">CBS 553.77</strain>
    </source>
</reference>
<keyword evidence="14" id="KW-1185">Reference proteome</keyword>
<evidence type="ECO:0000256" key="4">
    <source>
        <dbReference type="ARBA" id="ARBA00022692"/>
    </source>
</evidence>
<evidence type="ECO:0000256" key="6">
    <source>
        <dbReference type="ARBA" id="ARBA00022824"/>
    </source>
</evidence>